<gene>
    <name evidence="1" type="ORF">PFY00_13265</name>
</gene>
<dbReference type="EMBL" id="JAQIOY010000004">
    <property type="protein sequence ID" value="MDA7425696.1"/>
    <property type="molecule type" value="Genomic_DNA"/>
</dbReference>
<protein>
    <submittedName>
        <fullName evidence="1">Type IV secretory system conjugative DNA transfer family protein</fullName>
    </submittedName>
</protein>
<organism evidence="1 2">
    <name type="scientific">Thalassococcus lentus</name>
    <dbReference type="NCBI Taxonomy" id="1210524"/>
    <lineage>
        <taxon>Bacteria</taxon>
        <taxon>Pseudomonadati</taxon>
        <taxon>Pseudomonadota</taxon>
        <taxon>Alphaproteobacteria</taxon>
        <taxon>Rhodobacterales</taxon>
        <taxon>Roseobacteraceae</taxon>
        <taxon>Thalassococcus</taxon>
    </lineage>
</organism>
<dbReference type="InterPro" id="IPR051162">
    <property type="entry name" value="T4SS_component"/>
</dbReference>
<dbReference type="InterPro" id="IPR003688">
    <property type="entry name" value="TraG/VirD4"/>
</dbReference>
<keyword evidence="2" id="KW-1185">Reference proteome</keyword>
<dbReference type="InterPro" id="IPR027417">
    <property type="entry name" value="P-loop_NTPase"/>
</dbReference>
<dbReference type="PANTHER" id="PTHR30121:SF11">
    <property type="entry name" value="AAA+ ATPASE DOMAIN-CONTAINING PROTEIN"/>
    <property type="match status" value="1"/>
</dbReference>
<dbReference type="SUPFAM" id="SSF52540">
    <property type="entry name" value="P-loop containing nucleoside triphosphate hydrolases"/>
    <property type="match status" value="1"/>
</dbReference>
<sequence length="420" mass="46771">MSGKTNNLYLGYRASSVDDELLALSQEDRRRHVYVIGQTGSGKTTFLKACLLQDIHAGRGIALIDPHGDLAEEIIDSIPRHRTRDVLYFNPSDVDYPIGFNPLGHVPPEMRAVAVSNIVAALRSIWRDSWGPRMEHILANTLAALVEAPQGKPQTLMSIPKMLTDPKFRKSVLKHVRDPVVLDFWQVEFAGYDPRFRNEVIAPVLNKVGAFMRSPIMRNILGQTKKSFDLRFMMDNRKILVVNLSKGQLGEDMANLLGSLLTTSIYQAAMGRATVAEQAREDFHLYIDEFQNFTTDAFDAIVSEARKYRLSLTVAHQYLDQLPVGIKQAILGNVGTMMLFALSGKDAEELAVEMHPHTAASLRATGRGEALALALSEGERRVPEKVRVPNGSSLLNSRERVTRNSNGRFSNCHRVPPCAL</sequence>
<name>A0ABT4XUR0_9RHOB</name>
<comment type="caution">
    <text evidence="1">The sequence shown here is derived from an EMBL/GenBank/DDBJ whole genome shotgun (WGS) entry which is preliminary data.</text>
</comment>
<dbReference type="PANTHER" id="PTHR30121">
    <property type="entry name" value="UNCHARACTERIZED PROTEIN YJGR-RELATED"/>
    <property type="match status" value="1"/>
</dbReference>
<accession>A0ABT4XUR0</accession>
<dbReference type="Pfam" id="PF02534">
    <property type="entry name" value="T4SS-DNA_transf"/>
    <property type="match status" value="1"/>
</dbReference>
<proteinExistence type="predicted"/>
<dbReference type="CDD" id="cd01127">
    <property type="entry name" value="TrwB_TraG_TraD_VirD4"/>
    <property type="match status" value="1"/>
</dbReference>
<reference evidence="1 2" key="1">
    <citation type="submission" date="2023-01" db="EMBL/GenBank/DDBJ databases">
        <title>Thalassococcus onchidii sp. nov., isolated from a marine invertebrate from the South China Sea.</title>
        <authorList>
            <person name="Xu S."/>
            <person name="Liu Z."/>
            <person name="Xu Y."/>
        </authorList>
    </citation>
    <scope>NUCLEOTIDE SEQUENCE [LARGE SCALE GENOMIC DNA]</scope>
    <source>
        <strain evidence="1 2">KCTC 32084</strain>
    </source>
</reference>
<dbReference type="Gene3D" id="3.40.50.300">
    <property type="entry name" value="P-loop containing nucleotide triphosphate hydrolases"/>
    <property type="match status" value="2"/>
</dbReference>
<dbReference type="Proteomes" id="UP001210720">
    <property type="component" value="Unassembled WGS sequence"/>
</dbReference>
<evidence type="ECO:0000313" key="1">
    <source>
        <dbReference type="EMBL" id="MDA7425696.1"/>
    </source>
</evidence>
<dbReference type="RefSeq" id="WP_271433054.1">
    <property type="nucleotide sequence ID" value="NZ_JAQIOY010000004.1"/>
</dbReference>
<evidence type="ECO:0000313" key="2">
    <source>
        <dbReference type="Proteomes" id="UP001210720"/>
    </source>
</evidence>